<dbReference type="InterPro" id="IPR005225">
    <property type="entry name" value="Small_GTP-bd"/>
</dbReference>
<accession>A0A328PDF5</accession>
<keyword evidence="2" id="KW-0342">GTP-binding</keyword>
<dbReference type="Pfam" id="PF02824">
    <property type="entry name" value="TGS"/>
    <property type="match status" value="1"/>
</dbReference>
<dbReference type="Proteomes" id="UP000249782">
    <property type="component" value="Unassembled WGS sequence"/>
</dbReference>
<dbReference type="InterPro" id="IPR045001">
    <property type="entry name" value="DRG"/>
</dbReference>
<dbReference type="InterPro" id="IPR012675">
    <property type="entry name" value="Beta-grasp_dom_sf"/>
</dbReference>
<dbReference type="AlphaFoldDB" id="A0A328PDF5"/>
<reference evidence="5 6" key="1">
    <citation type="submission" date="2018-06" db="EMBL/GenBank/DDBJ databases">
        <title>Draft genome sequence of hyperthermophilic methanogen Methanothermobacter tenebrarum sp. MCM-B 1447.</title>
        <authorList>
            <person name="Pore S.D."/>
            <person name="Dagar S."/>
            <person name="Dhakephalkar P.K."/>
        </authorList>
    </citation>
    <scope>NUCLEOTIDE SEQUENCE [LARGE SCALE GENOMIC DNA]</scope>
    <source>
        <strain evidence="5 6">MCM B 1447</strain>
    </source>
</reference>
<feature type="domain" description="OBG-type G" evidence="3">
    <location>
        <begin position="60"/>
        <end position="285"/>
    </location>
</feature>
<dbReference type="Gene3D" id="3.10.20.30">
    <property type="match status" value="1"/>
</dbReference>
<dbReference type="PANTHER" id="PTHR43127">
    <property type="entry name" value="DEVELOPMENTALLY-REGULATED GTP-BINDING PROTEIN 2"/>
    <property type="match status" value="1"/>
</dbReference>
<evidence type="ECO:0000256" key="1">
    <source>
        <dbReference type="ARBA" id="ARBA00022741"/>
    </source>
</evidence>
<proteinExistence type="predicted"/>
<dbReference type="Pfam" id="PF16897">
    <property type="entry name" value="MMR_HSR1_Xtn"/>
    <property type="match status" value="1"/>
</dbReference>
<dbReference type="Gene3D" id="6.10.140.1070">
    <property type="match status" value="2"/>
</dbReference>
<evidence type="ECO:0000313" key="6">
    <source>
        <dbReference type="Proteomes" id="UP000249782"/>
    </source>
</evidence>
<dbReference type="CDD" id="cd01896">
    <property type="entry name" value="DRG"/>
    <property type="match status" value="1"/>
</dbReference>
<dbReference type="EMBL" id="QLOE01000004">
    <property type="protein sequence ID" value="RAO79201.1"/>
    <property type="molecule type" value="Genomic_DNA"/>
</dbReference>
<sequence>MDIEEKIKEIEDEIRRTPYNKATAHHIGKLKAKLSKLREEAVSRTARKGKGFHVKKSGDATIVLVGFPSVGKSTLLNIITNAQAKVGEYQFTTLDVIPAIMEHKGARIQVLDIPGIIPGASKGKGRGREVLSVARNADLIVMIIDILDPNQRNIIIEELRNVGIRPDEKPPDIKVKRKKRGGIQVSATIQATHLNEQIIRSILNEYGIHNAEVILRDDATIDQFIDVIEGNRVYIPTLTIFNKMDLVDEEYVKKIQEEVPGSIFISAKEKINIDEVKEKIFEKLNLIRVYLKPQHGEPDYDEPLIIRKRSTVKDVCGKLHKDFIKKFRYARVWGKSVKFQGQKVGIDHILEDGDLITIITRR</sequence>
<evidence type="ECO:0000259" key="4">
    <source>
        <dbReference type="PROSITE" id="PS51880"/>
    </source>
</evidence>
<dbReference type="PROSITE" id="PS51710">
    <property type="entry name" value="G_OBG"/>
    <property type="match status" value="1"/>
</dbReference>
<evidence type="ECO:0000256" key="2">
    <source>
        <dbReference type="ARBA" id="ARBA00023134"/>
    </source>
</evidence>
<dbReference type="InterPro" id="IPR006073">
    <property type="entry name" value="GTP-bd"/>
</dbReference>
<dbReference type="InterPro" id="IPR027417">
    <property type="entry name" value="P-loop_NTPase"/>
</dbReference>
<dbReference type="PROSITE" id="PS51880">
    <property type="entry name" value="TGS"/>
    <property type="match status" value="1"/>
</dbReference>
<dbReference type="FunFam" id="3.10.20.30:FF:000003">
    <property type="entry name" value="Developmentally-regulated GTP-binding protein 1"/>
    <property type="match status" value="1"/>
</dbReference>
<dbReference type="InterPro" id="IPR031167">
    <property type="entry name" value="G_OBG"/>
</dbReference>
<evidence type="ECO:0000313" key="5">
    <source>
        <dbReference type="EMBL" id="RAO79201.1"/>
    </source>
</evidence>
<dbReference type="PROSITE" id="PS00905">
    <property type="entry name" value="GTP1_OBG"/>
    <property type="match status" value="1"/>
</dbReference>
<protein>
    <submittedName>
        <fullName evidence="5">GTP-binding protein</fullName>
    </submittedName>
</protein>
<dbReference type="SUPFAM" id="SSF52540">
    <property type="entry name" value="P-loop containing nucleoside triphosphate hydrolases"/>
    <property type="match status" value="1"/>
</dbReference>
<dbReference type="SUPFAM" id="SSF81271">
    <property type="entry name" value="TGS-like"/>
    <property type="match status" value="1"/>
</dbReference>
<dbReference type="CDD" id="cd01666">
    <property type="entry name" value="TGS_DRG"/>
    <property type="match status" value="1"/>
</dbReference>
<evidence type="ECO:0000259" key="3">
    <source>
        <dbReference type="PROSITE" id="PS51710"/>
    </source>
</evidence>
<keyword evidence="1" id="KW-0547">Nucleotide-binding</keyword>
<dbReference type="NCBIfam" id="TIGR00231">
    <property type="entry name" value="small_GTP"/>
    <property type="match status" value="1"/>
</dbReference>
<dbReference type="InterPro" id="IPR006074">
    <property type="entry name" value="GTP1-OBG_CS"/>
</dbReference>
<gene>
    <name evidence="5" type="ORF">DPC56_04580</name>
</gene>
<organism evidence="5 6">
    <name type="scientific">Methanothermobacter tenebrarum</name>
    <dbReference type="NCBI Taxonomy" id="680118"/>
    <lineage>
        <taxon>Archaea</taxon>
        <taxon>Methanobacteriati</taxon>
        <taxon>Methanobacteriota</taxon>
        <taxon>Methanomada group</taxon>
        <taxon>Methanobacteria</taxon>
        <taxon>Methanobacteriales</taxon>
        <taxon>Methanobacteriaceae</taxon>
        <taxon>Methanothermobacter</taxon>
    </lineage>
</organism>
<keyword evidence="6" id="KW-1185">Reference proteome</keyword>
<comment type="caution">
    <text evidence="5">The sequence shown here is derived from an EMBL/GenBank/DDBJ whole genome shotgun (WGS) entry which is preliminary data.</text>
</comment>
<dbReference type="PRINTS" id="PR00326">
    <property type="entry name" value="GTP1OBG"/>
</dbReference>
<dbReference type="OrthoDB" id="372125at2157"/>
<name>A0A328PDF5_9EURY</name>
<feature type="domain" description="TGS" evidence="4">
    <location>
        <begin position="285"/>
        <end position="360"/>
    </location>
</feature>
<dbReference type="GO" id="GO:0003924">
    <property type="term" value="F:GTPase activity"/>
    <property type="evidence" value="ECO:0007669"/>
    <property type="project" value="InterPro"/>
</dbReference>
<dbReference type="RefSeq" id="WP_112093888.1">
    <property type="nucleotide sequence ID" value="NZ_QLOE01000004.1"/>
</dbReference>
<dbReference type="InterPro" id="IPR012676">
    <property type="entry name" value="TGS-like"/>
</dbReference>
<dbReference type="GO" id="GO:0005525">
    <property type="term" value="F:GTP binding"/>
    <property type="evidence" value="ECO:0007669"/>
    <property type="project" value="UniProtKB-KW"/>
</dbReference>
<dbReference type="Pfam" id="PF01926">
    <property type="entry name" value="MMR_HSR1"/>
    <property type="match status" value="1"/>
</dbReference>
<dbReference type="InterPro" id="IPR031662">
    <property type="entry name" value="GTP-binding_2"/>
</dbReference>
<dbReference type="InterPro" id="IPR004095">
    <property type="entry name" value="TGS"/>
</dbReference>